<dbReference type="InterPro" id="IPR002160">
    <property type="entry name" value="Prot_inh_Kunz-lg"/>
</dbReference>
<dbReference type="KEGG" id="gmx:100305872"/>
<dbReference type="AlphaFoldDB" id="C6SWZ5"/>
<keyword evidence="2" id="KW-0722">Serine protease inhibitor</keyword>
<protein>
    <submittedName>
        <fullName evidence="5">Uncharacterized protein</fullName>
    </submittedName>
</protein>
<feature type="signal peptide" evidence="4">
    <location>
        <begin position="1"/>
        <end position="22"/>
    </location>
</feature>
<keyword evidence="3" id="KW-1015">Disulfide bond</keyword>
<keyword evidence="1" id="KW-0646">Protease inhibitor</keyword>
<feature type="chain" id="PRO_5002969834" evidence="4">
    <location>
        <begin position="23"/>
        <end position="238"/>
    </location>
</feature>
<dbReference type="GeneID" id="100305872"/>
<name>C6SWZ5_SOYBN</name>
<keyword evidence="4" id="KW-0732">Signal</keyword>
<dbReference type="Gene3D" id="2.80.10.50">
    <property type="match status" value="1"/>
</dbReference>
<dbReference type="EMBL" id="BT089689">
    <property type="protein sequence ID" value="ACU13768.1"/>
    <property type="molecule type" value="mRNA"/>
</dbReference>
<dbReference type="OrthoDB" id="1872570at2759"/>
<organism evidence="5">
    <name type="scientific">Glycine max</name>
    <name type="common">Soybean</name>
    <name type="synonym">Glycine hispida</name>
    <dbReference type="NCBI Taxonomy" id="3847"/>
    <lineage>
        <taxon>Eukaryota</taxon>
        <taxon>Viridiplantae</taxon>
        <taxon>Streptophyta</taxon>
        <taxon>Embryophyta</taxon>
        <taxon>Tracheophyta</taxon>
        <taxon>Spermatophyta</taxon>
        <taxon>Magnoliopsida</taxon>
        <taxon>eudicotyledons</taxon>
        <taxon>Gunneridae</taxon>
        <taxon>Pentapetalae</taxon>
        <taxon>rosids</taxon>
        <taxon>fabids</taxon>
        <taxon>Fabales</taxon>
        <taxon>Fabaceae</taxon>
        <taxon>Papilionoideae</taxon>
        <taxon>50 kb inversion clade</taxon>
        <taxon>NPAAA clade</taxon>
        <taxon>indigoferoid/millettioid clade</taxon>
        <taxon>Phaseoleae</taxon>
        <taxon>Glycine</taxon>
        <taxon>Glycine subgen. Soja</taxon>
    </lineage>
</organism>
<evidence type="ECO:0000256" key="1">
    <source>
        <dbReference type="ARBA" id="ARBA00022690"/>
    </source>
</evidence>
<evidence type="ECO:0000313" key="5">
    <source>
        <dbReference type="EMBL" id="ACU13768.1"/>
    </source>
</evidence>
<dbReference type="PRINTS" id="PR00291">
    <property type="entry name" value="KUNITZINHBTR"/>
</dbReference>
<dbReference type="SMART" id="SM00452">
    <property type="entry name" value="STI"/>
    <property type="match status" value="1"/>
</dbReference>
<dbReference type="PANTHER" id="PTHR33107">
    <property type="entry name" value="KUNITZ TRYPSIN INHIBITOR 2"/>
    <property type="match status" value="1"/>
</dbReference>
<dbReference type="PANTHER" id="PTHR33107:SF21">
    <property type="entry name" value="KUNITZ FAMILY TRYPSIN AND PROTEASE INHIBITOR PROTEIN"/>
    <property type="match status" value="1"/>
</dbReference>
<dbReference type="CDD" id="cd23377">
    <property type="entry name" value="beta-trefoil_STI_MP4-like"/>
    <property type="match status" value="1"/>
</dbReference>
<accession>C6SWZ5</accession>
<evidence type="ECO:0000256" key="3">
    <source>
        <dbReference type="ARBA" id="ARBA00023157"/>
    </source>
</evidence>
<evidence type="ECO:0000256" key="4">
    <source>
        <dbReference type="SAM" id="SignalP"/>
    </source>
</evidence>
<dbReference type="ExpressionAtlas" id="C6SWZ5">
    <property type="expression patterns" value="baseline and differential"/>
</dbReference>
<dbReference type="Pfam" id="PF00197">
    <property type="entry name" value="Kunitz_legume"/>
    <property type="match status" value="1"/>
</dbReference>
<sequence length="238" mass="26340">MKKFVQVLFSLWLVLLSGLLDGKPPHTSNRLIMDASAGQMFPSTPYYLMPRHHELGGGGIKLIKTGNSTYPNTILQYFPNDNFGLPIHLYISVISLLLIFEGIPLAICMEQNPACVISSVSVPIEGSGNPNSSRWLVFVDNSIQKTCVGTGGPEAHPGLLTYSGTFHIEILEKDPLRYNSYKLVFCFAGSDYKNCSYIGTYDNGEGGRRLILTETNPFLFSFFHIYNNSDGTIKSVVE</sequence>
<proteinExistence type="evidence at transcript level"/>
<evidence type="ECO:0000256" key="2">
    <source>
        <dbReference type="ARBA" id="ARBA00022900"/>
    </source>
</evidence>
<dbReference type="GO" id="GO:0004867">
    <property type="term" value="F:serine-type endopeptidase inhibitor activity"/>
    <property type="evidence" value="ECO:0007669"/>
    <property type="project" value="UniProtKB-KW"/>
</dbReference>
<dbReference type="SUPFAM" id="SSF50386">
    <property type="entry name" value="STI-like"/>
    <property type="match status" value="1"/>
</dbReference>
<dbReference type="InterPro" id="IPR011065">
    <property type="entry name" value="Kunitz_inhibitor_STI-like_sf"/>
</dbReference>
<reference evidence="5" key="1">
    <citation type="submission" date="2009-08" db="EMBL/GenBank/DDBJ databases">
        <authorList>
            <person name="Cheung F."/>
            <person name="Xiao Y."/>
            <person name="Chan A."/>
            <person name="Moskal W."/>
            <person name="Town C.D."/>
        </authorList>
    </citation>
    <scope>NUCLEOTIDE SEQUENCE</scope>
</reference>
<dbReference type="RefSeq" id="NP_001237996.2">
    <property type="nucleotide sequence ID" value="NM_001251067.2"/>
</dbReference>